<dbReference type="InterPro" id="IPR003808">
    <property type="entry name" value="Fe-S_metab-assoc_dom"/>
</dbReference>
<name>C3J9C4_POREA</name>
<dbReference type="EMBL" id="ACNN01000012">
    <property type="protein sequence ID" value="EEN83304.1"/>
    <property type="molecule type" value="Genomic_DNA"/>
</dbReference>
<evidence type="ECO:0000256" key="1">
    <source>
        <dbReference type="ARBA" id="ARBA00010282"/>
    </source>
</evidence>
<gene>
    <name evidence="3" type="primary">sufE</name>
    <name evidence="3" type="ORF">POREN0001_1065</name>
</gene>
<accession>C3J9C4</accession>
<feature type="domain" description="Fe-S metabolism associated" evidence="2">
    <location>
        <begin position="15"/>
        <end position="134"/>
    </location>
</feature>
<reference evidence="3 4" key="1">
    <citation type="submission" date="2009-04" db="EMBL/GenBank/DDBJ databases">
        <authorList>
            <person name="Sebastian Y."/>
            <person name="Madupu R."/>
            <person name="Durkin A.S."/>
            <person name="Torralba M."/>
            <person name="Methe B."/>
            <person name="Sutton G.G."/>
            <person name="Strausberg R.L."/>
            <person name="Nelson K.E."/>
        </authorList>
    </citation>
    <scope>NUCLEOTIDE SEQUENCE [LARGE SCALE GENOMIC DNA]</scope>
    <source>
        <strain evidence="4">ATCC 35406 / BCRC 14492 / JCM 8526 / NCTC 13058 / HG 370</strain>
    </source>
</reference>
<dbReference type="STRING" id="553175.POREN0001_1065"/>
<dbReference type="AlphaFoldDB" id="C3J9C4"/>
<organism evidence="3 4">
    <name type="scientific">Porphyromonas endodontalis (strain ATCC 35406 / DSM 24491 / JCM 8526 / CCUG 16442 / BCRC 14492 / NCTC 13058 / HG 370)</name>
    <name type="common">Bacteroides endodontalis</name>
    <dbReference type="NCBI Taxonomy" id="553175"/>
    <lineage>
        <taxon>Bacteria</taxon>
        <taxon>Pseudomonadati</taxon>
        <taxon>Bacteroidota</taxon>
        <taxon>Bacteroidia</taxon>
        <taxon>Bacteroidales</taxon>
        <taxon>Porphyromonadaceae</taxon>
        <taxon>Porphyromonas</taxon>
    </lineage>
</organism>
<evidence type="ECO:0000259" key="2">
    <source>
        <dbReference type="Pfam" id="PF02657"/>
    </source>
</evidence>
<dbReference type="RefSeq" id="WP_004332964.1">
    <property type="nucleotide sequence ID" value="NZ_ACNN01000012.1"/>
</dbReference>
<keyword evidence="4" id="KW-1185">Reference proteome</keyword>
<evidence type="ECO:0000313" key="4">
    <source>
        <dbReference type="Proteomes" id="UP000004295"/>
    </source>
</evidence>
<dbReference type="Gene3D" id="3.90.1010.10">
    <property type="match status" value="1"/>
</dbReference>
<dbReference type="SUPFAM" id="SSF82649">
    <property type="entry name" value="SufE/NifU"/>
    <property type="match status" value="1"/>
</dbReference>
<comment type="similarity">
    <text evidence="1">Belongs to the SufE family.</text>
</comment>
<comment type="caution">
    <text evidence="3">The sequence shown here is derived from an EMBL/GenBank/DDBJ whole genome shotgun (WGS) entry which is preliminary data.</text>
</comment>
<dbReference type="eggNOG" id="COG2166">
    <property type="taxonomic scope" value="Bacteria"/>
</dbReference>
<protein>
    <submittedName>
        <fullName evidence="3">Fe-S metabolism associated domain protein</fullName>
    </submittedName>
</protein>
<evidence type="ECO:0000313" key="3">
    <source>
        <dbReference type="EMBL" id="EEN83304.1"/>
    </source>
</evidence>
<dbReference type="PANTHER" id="PTHR43597">
    <property type="entry name" value="SULFUR ACCEPTOR PROTEIN CSDE"/>
    <property type="match status" value="1"/>
</dbReference>
<dbReference type="Proteomes" id="UP000004295">
    <property type="component" value="Unassembled WGS sequence"/>
</dbReference>
<dbReference type="GeneID" id="93366415"/>
<proteinExistence type="inferred from homology"/>
<sequence length="142" mass="16276">MNSKSINEIQDEILEEFEPFDDWMDKYSLLIDMGNTLLPLEDSEKTPEHIIEGCQSRVWIVITPNEDGTLALRGDSDALIVKGIAALLLRVYDGQRPEDILSQELYFIDRMGLREHLSPTRSNGLVAMIEQIHRSARTYLSR</sequence>
<dbReference type="PANTHER" id="PTHR43597:SF5">
    <property type="entry name" value="SUFE-LIKE PROTEIN 2, CHLOROPLASTIC"/>
    <property type="match status" value="1"/>
</dbReference>
<dbReference type="Pfam" id="PF02657">
    <property type="entry name" value="SufE"/>
    <property type="match status" value="1"/>
</dbReference>